<comment type="function">
    <text evidence="4">S-adenosyl-L-methionine-dependent methyltransferase that specifically methylates the N(1) position of an adenine present in helix 65 in 25S rRNA.</text>
</comment>
<dbReference type="InterPro" id="IPR021867">
    <property type="entry name" value="Bmt2/SAMTOR"/>
</dbReference>
<keyword evidence="4" id="KW-0539">Nucleus</keyword>
<sequence>MAKRNTKKRSSSLLSKKNGLITKSKEIKASPKTLKPLRARQLIRRFHVLIKYKSNILSKLREYFTSNEQKKNNDDDYYKKWINGNVKMKKIYDYEWNKIFNELKINKTPSSVIDPKTNDIIDNSMDVNDLVRILGKIDGEIEKRGGLKTYQIASTLGQDGKRGGDSSKLLVKWMNEIEYKYDNNLKALEIGCLSSKNEISKCKLFKDITRIDLHSQEPGIIEEEDFLERIIPTFESEKFDCISCSLVVNFVPSPELRGDMMCRMCDFLKEPVDNKYSLLFFVIPLPCIENSRYFDNEIMNIIWKKLGFEKLKYHQSTKLAYWLMKWKGSSYVDMNFILKKKEIRKGSDRNNFCIVIRN</sequence>
<keyword evidence="1 4" id="KW-0489">Methyltransferase</keyword>
<dbReference type="EC" id="2.1.1.-" evidence="4"/>
<protein>
    <recommendedName>
        <fullName evidence="4">25S rRNA adenine-N(1) methyltransferase</fullName>
        <ecNumber evidence="4">2.1.1.-</ecNumber>
    </recommendedName>
</protein>
<evidence type="ECO:0000256" key="2">
    <source>
        <dbReference type="ARBA" id="ARBA00022679"/>
    </source>
</evidence>
<comment type="caution">
    <text evidence="5">The sequence shown here is derived from an EMBL/GenBank/DDBJ whole genome shotgun (WGS) entry which is preliminary data.</text>
</comment>
<dbReference type="Proteomes" id="UP000697127">
    <property type="component" value="Unassembled WGS sequence"/>
</dbReference>
<comment type="similarity">
    <text evidence="4">Belongs to the BMT2 family.</text>
</comment>
<feature type="binding site" evidence="4">
    <location>
        <position position="191"/>
    </location>
    <ligand>
        <name>S-adenosyl-L-methionine</name>
        <dbReference type="ChEBI" id="CHEBI:59789"/>
    </ligand>
</feature>
<evidence type="ECO:0000256" key="4">
    <source>
        <dbReference type="HAMAP-Rule" id="MF_03044"/>
    </source>
</evidence>
<evidence type="ECO:0000313" key="6">
    <source>
        <dbReference type="Proteomes" id="UP000697127"/>
    </source>
</evidence>
<dbReference type="PANTHER" id="PTHR21008">
    <property type="entry name" value="S-ADENOSYLMETHIONINE SENSOR UPSTREAM OF MTORC1-RELATED"/>
    <property type="match status" value="1"/>
</dbReference>
<evidence type="ECO:0000256" key="3">
    <source>
        <dbReference type="ARBA" id="ARBA00022691"/>
    </source>
</evidence>
<dbReference type="GO" id="GO:0005730">
    <property type="term" value="C:nucleolus"/>
    <property type="evidence" value="ECO:0007669"/>
    <property type="project" value="UniProtKB-SubCell"/>
</dbReference>
<feature type="binding site" evidence="4">
    <location>
        <position position="212"/>
    </location>
    <ligand>
        <name>S-adenosyl-L-methionine</name>
        <dbReference type="ChEBI" id="CHEBI:59789"/>
    </ligand>
</feature>
<reference evidence="5" key="1">
    <citation type="submission" date="2020-11" db="EMBL/GenBank/DDBJ databases">
        <title>Kefir isolates.</title>
        <authorList>
            <person name="Marcisauskas S."/>
            <person name="Kim Y."/>
            <person name="Blasche S."/>
        </authorList>
    </citation>
    <scope>NUCLEOTIDE SEQUENCE</scope>
    <source>
        <strain evidence="5">Olga-1</strain>
    </source>
</reference>
<accession>A0A9P7BGN6</accession>
<dbReference type="PANTHER" id="PTHR21008:SF1">
    <property type="entry name" value="25S RRNA (ADENINE(2142)-N(1))-METHYLTRANSFERASE"/>
    <property type="match status" value="1"/>
</dbReference>
<evidence type="ECO:0000256" key="1">
    <source>
        <dbReference type="ARBA" id="ARBA00022603"/>
    </source>
</evidence>
<dbReference type="GO" id="GO:0016433">
    <property type="term" value="F:rRNA (adenine) methyltransferase activity"/>
    <property type="evidence" value="ECO:0007669"/>
    <property type="project" value="UniProtKB-UniRule"/>
</dbReference>
<dbReference type="HAMAP" id="MF_03044">
    <property type="entry name" value="BMT2"/>
    <property type="match status" value="1"/>
</dbReference>
<comment type="subcellular location">
    <subcellularLocation>
        <location evidence="4">Nucleus</location>
        <location evidence="4">Nucleolus</location>
    </subcellularLocation>
</comment>
<dbReference type="Pfam" id="PF11968">
    <property type="entry name" value="Bmt2"/>
    <property type="match status" value="1"/>
</dbReference>
<gene>
    <name evidence="4" type="primary">BMT2</name>
    <name evidence="5" type="ORF">C6P40_003307</name>
</gene>
<dbReference type="AlphaFoldDB" id="A0A9P7BGN6"/>
<organism evidence="5 6">
    <name type="scientific">Pichia californica</name>
    <dbReference type="NCBI Taxonomy" id="460514"/>
    <lineage>
        <taxon>Eukaryota</taxon>
        <taxon>Fungi</taxon>
        <taxon>Dikarya</taxon>
        <taxon>Ascomycota</taxon>
        <taxon>Saccharomycotina</taxon>
        <taxon>Pichiomycetes</taxon>
        <taxon>Pichiales</taxon>
        <taxon>Pichiaceae</taxon>
        <taxon>Pichia</taxon>
    </lineage>
</organism>
<name>A0A9P7BGN6_9ASCO</name>
<keyword evidence="3 4" id="KW-0949">S-adenosyl-L-methionine</keyword>
<dbReference type="EMBL" id="PUHW01000037">
    <property type="protein sequence ID" value="KAG0690286.1"/>
    <property type="molecule type" value="Genomic_DNA"/>
</dbReference>
<keyword evidence="6" id="KW-1185">Reference proteome</keyword>
<proteinExistence type="inferred from homology"/>
<evidence type="ECO:0000313" key="5">
    <source>
        <dbReference type="EMBL" id="KAG0690286.1"/>
    </source>
</evidence>
<keyword evidence="2 4" id="KW-0808">Transferase</keyword>